<dbReference type="Proteomes" id="UP001058533">
    <property type="component" value="Chromosome"/>
</dbReference>
<evidence type="ECO:0000313" key="1">
    <source>
        <dbReference type="EMBL" id="UUL81842.1"/>
    </source>
</evidence>
<name>A0ABY5L7I8_9SPHN</name>
<evidence type="ECO:0000313" key="2">
    <source>
        <dbReference type="Proteomes" id="UP001058533"/>
    </source>
</evidence>
<gene>
    <name evidence="1" type="ORF">NMP03_11625</name>
</gene>
<keyword evidence="2" id="KW-1185">Reference proteome</keyword>
<organism evidence="1 2">
    <name type="scientific">Sphingomonas qomolangmaensis</name>
    <dbReference type="NCBI Taxonomy" id="2918765"/>
    <lineage>
        <taxon>Bacteria</taxon>
        <taxon>Pseudomonadati</taxon>
        <taxon>Pseudomonadota</taxon>
        <taxon>Alphaproteobacteria</taxon>
        <taxon>Sphingomonadales</taxon>
        <taxon>Sphingomonadaceae</taxon>
        <taxon>Sphingomonas</taxon>
    </lineage>
</organism>
<sequence length="75" mass="7640">MDLSFARFDRGTIVTAVPGGLAVLLAAAAGRQAGSVTARLQARLALQPVTETAPLRCDAAFNAATAAALARRTSE</sequence>
<proteinExistence type="predicted"/>
<dbReference type="RefSeq" id="WP_256505577.1">
    <property type="nucleotide sequence ID" value="NZ_CP101740.1"/>
</dbReference>
<reference evidence="1" key="1">
    <citation type="submission" date="2022-07" db="EMBL/GenBank/DDBJ databases">
        <title>Sphingomonas sp. nov., a novel bacterium isolated from the north slope of the Mount Everest.</title>
        <authorList>
            <person name="Cui X."/>
            <person name="Liu Y."/>
        </authorList>
    </citation>
    <scope>NUCLEOTIDE SEQUENCE</scope>
    <source>
        <strain evidence="1">S5-59</strain>
    </source>
</reference>
<dbReference type="EMBL" id="CP101740">
    <property type="protein sequence ID" value="UUL81842.1"/>
    <property type="molecule type" value="Genomic_DNA"/>
</dbReference>
<protein>
    <submittedName>
        <fullName evidence="1">Uncharacterized protein</fullName>
    </submittedName>
</protein>
<accession>A0ABY5L7I8</accession>